<comment type="caution">
    <text evidence="1">The sequence shown here is derived from an EMBL/GenBank/DDBJ whole genome shotgun (WGS) entry which is preliminary data.</text>
</comment>
<reference evidence="2 4" key="2">
    <citation type="submission" date="2018-09" db="EMBL/GenBank/DDBJ databases">
        <title>Genomic Encyclopedia of Archaeal and Bacterial Type Strains, Phase II (KMG-II): from individual species to whole genera.</title>
        <authorList>
            <person name="Goeker M."/>
        </authorList>
    </citation>
    <scope>NUCLEOTIDE SEQUENCE [LARGE SCALE GENOMIC DNA]</scope>
    <source>
        <strain evidence="2 4">DSM 16337</strain>
    </source>
</reference>
<keyword evidence="4" id="KW-1185">Reference proteome</keyword>
<gene>
    <name evidence="2" type="ORF">BDE27_2735</name>
    <name evidence="1" type="ORF">Xehl_03145</name>
</gene>
<evidence type="ECO:0000313" key="4">
    <source>
        <dbReference type="Proteomes" id="UP000283568"/>
    </source>
</evidence>
<dbReference type="Proteomes" id="UP000225605">
    <property type="component" value="Unassembled WGS sequence"/>
</dbReference>
<evidence type="ECO:0000313" key="3">
    <source>
        <dbReference type="Proteomes" id="UP000225605"/>
    </source>
</evidence>
<sequence>MSLKKGNQSSDGLLFTLSTGSLSPKTFVVTNFTLTESLSNPFQLDVGLASANPAIDFS</sequence>
<accession>A0A2D0IMU8</accession>
<proteinExistence type="predicted"/>
<dbReference type="Gene3D" id="2.30.110.50">
    <property type="match status" value="1"/>
</dbReference>
<reference evidence="1 3" key="1">
    <citation type="journal article" date="2017" name="Nat. Microbiol.">
        <title>Natural product diversity associated with the nematode symbionts Photorhabdus and Xenorhabdus.</title>
        <authorList>
            <person name="Tobias N.J."/>
            <person name="Wolff H."/>
            <person name="Djahanschiri B."/>
            <person name="Grundmann F."/>
            <person name="Kronenwerth M."/>
            <person name="Shi Y.M."/>
            <person name="Simonyi S."/>
            <person name="Grun P."/>
            <person name="Shapiro-Ilan D."/>
            <person name="Pidot S.J."/>
            <person name="Stinear T.P."/>
            <person name="Ebersberger I."/>
            <person name="Bode H.B."/>
        </authorList>
    </citation>
    <scope>NUCLEOTIDE SEQUENCE [LARGE SCALE GENOMIC DNA]</scope>
    <source>
        <strain evidence="1 3">DSM 16337</strain>
    </source>
</reference>
<name>A0A2D0IMU8_9GAMM</name>
<dbReference type="EMBL" id="NIBT01000017">
    <property type="protein sequence ID" value="PHM23137.1"/>
    <property type="molecule type" value="Genomic_DNA"/>
</dbReference>
<evidence type="ECO:0000313" key="2">
    <source>
        <dbReference type="EMBL" id="RKE89128.1"/>
    </source>
</evidence>
<evidence type="ECO:0000313" key="1">
    <source>
        <dbReference type="EMBL" id="PHM23137.1"/>
    </source>
</evidence>
<protein>
    <submittedName>
        <fullName evidence="1">Rhs element Vgr family protein</fullName>
    </submittedName>
</protein>
<dbReference type="Proteomes" id="UP000283568">
    <property type="component" value="Unassembled WGS sequence"/>
</dbReference>
<dbReference type="SUPFAM" id="SSF69279">
    <property type="entry name" value="Phage tail proteins"/>
    <property type="match status" value="1"/>
</dbReference>
<organism evidence="1 3">
    <name type="scientific">Xenorhabdus ehlersii</name>
    <dbReference type="NCBI Taxonomy" id="290111"/>
    <lineage>
        <taxon>Bacteria</taxon>
        <taxon>Pseudomonadati</taxon>
        <taxon>Pseudomonadota</taxon>
        <taxon>Gammaproteobacteria</taxon>
        <taxon>Enterobacterales</taxon>
        <taxon>Morganellaceae</taxon>
        <taxon>Xenorhabdus</taxon>
    </lineage>
</organism>
<dbReference type="AlphaFoldDB" id="A0A2D0IMU8"/>
<dbReference type="EMBL" id="RAQI01000004">
    <property type="protein sequence ID" value="RKE89128.1"/>
    <property type="molecule type" value="Genomic_DNA"/>
</dbReference>